<feature type="compositionally biased region" description="Basic and acidic residues" evidence="1">
    <location>
        <begin position="73"/>
        <end position="84"/>
    </location>
</feature>
<dbReference type="Proteomes" id="UP000248423">
    <property type="component" value="Unassembled WGS sequence"/>
</dbReference>
<evidence type="ECO:0000313" key="3">
    <source>
        <dbReference type="Proteomes" id="UP000248423"/>
    </source>
</evidence>
<dbReference type="EMBL" id="KZ826380">
    <property type="protein sequence ID" value="PYI03450.1"/>
    <property type="molecule type" value="Genomic_DNA"/>
</dbReference>
<keyword evidence="3" id="KW-1185">Reference proteome</keyword>
<proteinExistence type="predicted"/>
<protein>
    <submittedName>
        <fullName evidence="2">Uncharacterized protein</fullName>
    </submittedName>
</protein>
<gene>
    <name evidence="2" type="ORF">BO78DRAFT_194544</name>
</gene>
<feature type="region of interest" description="Disordered" evidence="1">
    <location>
        <begin position="33"/>
        <end position="117"/>
    </location>
</feature>
<name>A0A319E1W3_ASPSB</name>
<reference evidence="2 3" key="1">
    <citation type="submission" date="2018-02" db="EMBL/GenBank/DDBJ databases">
        <title>The genomes of Aspergillus section Nigri reveals drivers in fungal speciation.</title>
        <authorList>
            <consortium name="DOE Joint Genome Institute"/>
            <person name="Vesth T.C."/>
            <person name="Nybo J."/>
            <person name="Theobald S."/>
            <person name="Brandl J."/>
            <person name="Frisvad J.C."/>
            <person name="Nielsen K.F."/>
            <person name="Lyhne E.K."/>
            <person name="Kogle M.E."/>
            <person name="Kuo A."/>
            <person name="Riley R."/>
            <person name="Clum A."/>
            <person name="Nolan M."/>
            <person name="Lipzen A."/>
            <person name="Salamov A."/>
            <person name="Henrissat B."/>
            <person name="Wiebenga A."/>
            <person name="De vries R.P."/>
            <person name="Grigoriev I.V."/>
            <person name="Mortensen U.H."/>
            <person name="Andersen M.R."/>
            <person name="Baker S.E."/>
        </authorList>
    </citation>
    <scope>NUCLEOTIDE SEQUENCE [LARGE SCALE GENOMIC DNA]</scope>
    <source>
        <strain evidence="2 3">CBS 121057</strain>
    </source>
</reference>
<evidence type="ECO:0000256" key="1">
    <source>
        <dbReference type="SAM" id="MobiDB-lite"/>
    </source>
</evidence>
<dbReference type="VEuPathDB" id="FungiDB:BO78DRAFT_194544"/>
<feature type="compositionally biased region" description="Basic and acidic residues" evidence="1">
    <location>
        <begin position="103"/>
        <end position="117"/>
    </location>
</feature>
<sequence length="143" mass="16848">MLKGPFHSLFTMEARSADERHHGQVSTVPYKIRSHPTQKKDLRGDSVSWRKGEQWCQRTNPGRKGLQTPRARSQGERARPDQLTRTRGITFPPARNEGMGMRDWTRQEANKDGKGRWSLCEDKERVTPEGGILEPRRRWRWWR</sequence>
<dbReference type="AlphaFoldDB" id="A0A319E1W3"/>
<feature type="compositionally biased region" description="Basic and acidic residues" evidence="1">
    <location>
        <begin position="38"/>
        <end position="53"/>
    </location>
</feature>
<organism evidence="2 3">
    <name type="scientific">Aspergillus sclerotiicarbonarius (strain CBS 121057 / IBT 28362)</name>
    <dbReference type="NCBI Taxonomy" id="1448318"/>
    <lineage>
        <taxon>Eukaryota</taxon>
        <taxon>Fungi</taxon>
        <taxon>Dikarya</taxon>
        <taxon>Ascomycota</taxon>
        <taxon>Pezizomycotina</taxon>
        <taxon>Eurotiomycetes</taxon>
        <taxon>Eurotiomycetidae</taxon>
        <taxon>Eurotiales</taxon>
        <taxon>Aspergillaceae</taxon>
        <taxon>Aspergillus</taxon>
        <taxon>Aspergillus subgen. Circumdati</taxon>
    </lineage>
</organism>
<evidence type="ECO:0000313" key="2">
    <source>
        <dbReference type="EMBL" id="PYI03450.1"/>
    </source>
</evidence>
<accession>A0A319E1W3</accession>